<evidence type="ECO:0000313" key="2">
    <source>
        <dbReference type="Proteomes" id="UP000663305"/>
    </source>
</evidence>
<protein>
    <submittedName>
        <fullName evidence="1">Uncharacterized protein</fullName>
    </submittedName>
</protein>
<gene>
    <name evidence="1" type="ORF">HSBGL_2962</name>
</gene>
<accession>A0A897NT42</accession>
<proteinExistence type="predicted"/>
<evidence type="ECO:0000313" key="1">
    <source>
        <dbReference type="EMBL" id="QSG13356.1"/>
    </source>
</evidence>
<dbReference type="EMBL" id="CP064789">
    <property type="protein sequence ID" value="QSG13356.1"/>
    <property type="molecule type" value="Genomic_DNA"/>
</dbReference>
<organism evidence="1 2">
    <name type="scientific">Halapricum desulfuricans</name>
    <dbReference type="NCBI Taxonomy" id="2841257"/>
    <lineage>
        <taxon>Archaea</taxon>
        <taxon>Methanobacteriati</taxon>
        <taxon>Methanobacteriota</taxon>
        <taxon>Stenosarchaea group</taxon>
        <taxon>Halobacteria</taxon>
        <taxon>Halobacteriales</taxon>
        <taxon>Haloarculaceae</taxon>
        <taxon>Halapricum</taxon>
    </lineage>
</organism>
<dbReference type="AlphaFoldDB" id="A0A897NT42"/>
<dbReference type="Proteomes" id="UP000663305">
    <property type="component" value="Chromosome"/>
</dbReference>
<name>A0A897NT42_9EURY</name>
<reference evidence="1" key="1">
    <citation type="submission" date="2020-11" db="EMBL/GenBank/DDBJ databases">
        <title>Carbohydrate-dependent, anaerobic sulfur respiration: A novel catabolism in halophilic archaea.</title>
        <authorList>
            <person name="Sorokin D.Y."/>
            <person name="Messina E."/>
            <person name="Smedile F."/>
            <person name="La Cono V."/>
            <person name="Hallsworth J.E."/>
            <person name="Yakimov M.M."/>
        </authorList>
    </citation>
    <scope>NUCLEOTIDE SEQUENCE</scope>
    <source>
        <strain evidence="1">HSR-Bgl</strain>
    </source>
</reference>
<sequence length="55" mass="6166">MGHPDAPIVVNVQYLGLKESIMYIGIDGCSIGWGAVQFDEDGYEDTNRYEDIQEL</sequence>